<sequence>HNAPAQLERLRARLAEAAQRRAGLVELGLQLGSEADRKDRAAAALRESEREATSALRNLAAVRAELQEFRSTLQSELILSEREVIAVLVVFVLEAVLLLYSEPTERVLW</sequence>
<evidence type="ECO:0000313" key="3">
    <source>
        <dbReference type="Proteomes" id="UP001189429"/>
    </source>
</evidence>
<feature type="coiled-coil region" evidence="1">
    <location>
        <begin position="7"/>
        <end position="65"/>
    </location>
</feature>
<dbReference type="EMBL" id="CAUYUJ010007691">
    <property type="protein sequence ID" value="CAK0821695.1"/>
    <property type="molecule type" value="Genomic_DNA"/>
</dbReference>
<evidence type="ECO:0000313" key="2">
    <source>
        <dbReference type="EMBL" id="CAK0821695.1"/>
    </source>
</evidence>
<organism evidence="2 3">
    <name type="scientific">Prorocentrum cordatum</name>
    <dbReference type="NCBI Taxonomy" id="2364126"/>
    <lineage>
        <taxon>Eukaryota</taxon>
        <taxon>Sar</taxon>
        <taxon>Alveolata</taxon>
        <taxon>Dinophyceae</taxon>
        <taxon>Prorocentrales</taxon>
        <taxon>Prorocentraceae</taxon>
        <taxon>Prorocentrum</taxon>
    </lineage>
</organism>
<evidence type="ECO:0000256" key="1">
    <source>
        <dbReference type="SAM" id="Coils"/>
    </source>
</evidence>
<gene>
    <name evidence="2" type="ORF">PCOR1329_LOCUS22895</name>
</gene>
<dbReference type="Proteomes" id="UP001189429">
    <property type="component" value="Unassembled WGS sequence"/>
</dbReference>
<keyword evidence="3" id="KW-1185">Reference proteome</keyword>
<protein>
    <submittedName>
        <fullName evidence="2">Uncharacterized protein</fullName>
    </submittedName>
</protein>
<keyword evidence="1" id="KW-0175">Coiled coil</keyword>
<reference evidence="2" key="1">
    <citation type="submission" date="2023-10" db="EMBL/GenBank/DDBJ databases">
        <authorList>
            <person name="Chen Y."/>
            <person name="Shah S."/>
            <person name="Dougan E. K."/>
            <person name="Thang M."/>
            <person name="Chan C."/>
        </authorList>
    </citation>
    <scope>NUCLEOTIDE SEQUENCE [LARGE SCALE GENOMIC DNA]</scope>
</reference>
<comment type="caution">
    <text evidence="2">The sequence shown here is derived from an EMBL/GenBank/DDBJ whole genome shotgun (WGS) entry which is preliminary data.</text>
</comment>
<accession>A0ABN9RRJ0</accession>
<name>A0ABN9RRJ0_9DINO</name>
<feature type="non-terminal residue" evidence="2">
    <location>
        <position position="1"/>
    </location>
</feature>
<proteinExistence type="predicted"/>